<proteinExistence type="predicted"/>
<dbReference type="RefSeq" id="YP_010801022.1">
    <property type="nucleotide sequence ID" value="NC_076936.1"/>
</dbReference>
<reference evidence="1" key="1">
    <citation type="journal article" date="2021" name="Viruses">
        <title>Genome Characterization of Bird-Related Rhabdoviruses Circulating in Africa.</title>
        <authorList>
            <person name="Luo D.-S."/>
            <person name="Zhou Z.-J."/>
            <person name="Ge X.-Y."/>
            <person name="Bourhy H."/>
            <person name="Shi Z.-L."/>
            <person name="Grandadam M."/>
            <person name="Dacheux L."/>
        </authorList>
    </citation>
    <scope>NUCLEOTIDE SEQUENCE</scope>
    <source>
        <strain evidence="1">9718RCA</strain>
    </source>
</reference>
<dbReference type="EMBL" id="MW491758">
    <property type="protein sequence ID" value="UAV25682.1"/>
    <property type="molecule type" value="Viral_cRNA"/>
</dbReference>
<protein>
    <submittedName>
        <fullName evidence="1">Uncharacterized protein</fullName>
    </submittedName>
</protein>
<gene>
    <name evidence="1" type="primary">U1</name>
</gene>
<evidence type="ECO:0000313" key="2">
    <source>
        <dbReference type="Proteomes" id="UP000829835"/>
    </source>
</evidence>
<dbReference type="Proteomes" id="UP000829835">
    <property type="component" value="Segment"/>
</dbReference>
<name>A0AAE9BMI2_9RHAB</name>
<sequence length="65" mass="7632">MPGLFLPQMFLGSFKMLHFSCMQPEKVWNGTSDSLRMMRLQKLECLESRNLVLEDTQKLKRLEIG</sequence>
<dbReference type="KEGG" id="vg:80539699"/>
<accession>A0AAE9BMI2</accession>
<organism evidence="1 2">
    <name type="scientific">Ouango virus</name>
    <dbReference type="NCBI Taxonomy" id="864692"/>
    <lineage>
        <taxon>Viruses</taxon>
        <taxon>Riboviria</taxon>
        <taxon>Orthornavirae</taxon>
        <taxon>Negarnaviricota</taxon>
        <taxon>Haploviricotina</taxon>
        <taxon>Monjiviricetes</taxon>
        <taxon>Mononegavirales</taxon>
        <taxon>Rhabdoviridae</taxon>
        <taxon>Alpharhabdovirinae</taxon>
        <taxon>Sunrhavirus</taxon>
        <taxon>Sunrhavirus ouango</taxon>
    </lineage>
</organism>
<keyword evidence="2" id="KW-1185">Reference proteome</keyword>
<reference evidence="1" key="2">
    <citation type="submission" date="2021-01" db="EMBL/GenBank/DDBJ databases">
        <authorList>
            <person name="Luo D."/>
            <person name="Zhou Z."/>
            <person name="Ge X."/>
            <person name="Shi Z."/>
            <person name="Bourhy H."/>
            <person name="Marc G."/>
            <person name="Dacheux L."/>
        </authorList>
    </citation>
    <scope>NUCLEOTIDE SEQUENCE</scope>
    <source>
        <strain evidence="1">9718RCA</strain>
    </source>
</reference>
<evidence type="ECO:0000313" key="1">
    <source>
        <dbReference type="EMBL" id="UAV25682.1"/>
    </source>
</evidence>
<dbReference type="GeneID" id="80539699"/>